<dbReference type="SUPFAM" id="SSF51261">
    <property type="entry name" value="Duplicated hybrid motif"/>
    <property type="match status" value="1"/>
</dbReference>
<protein>
    <submittedName>
        <fullName evidence="3">M23 family metallopeptidase</fullName>
    </submittedName>
</protein>
<feature type="chain" id="PRO_5045661626" evidence="1">
    <location>
        <begin position="21"/>
        <end position="630"/>
    </location>
</feature>
<evidence type="ECO:0000256" key="1">
    <source>
        <dbReference type="SAM" id="SignalP"/>
    </source>
</evidence>
<feature type="domain" description="M23ase beta-sheet core" evidence="2">
    <location>
        <begin position="140"/>
        <end position="168"/>
    </location>
</feature>
<feature type="domain" description="M23ase beta-sheet core" evidence="2">
    <location>
        <begin position="52"/>
        <end position="117"/>
    </location>
</feature>
<proteinExistence type="predicted"/>
<dbReference type="InterPro" id="IPR050570">
    <property type="entry name" value="Cell_wall_metabolism_enzyme"/>
</dbReference>
<dbReference type="PANTHER" id="PTHR21666:SF270">
    <property type="entry name" value="MUREIN HYDROLASE ACTIVATOR ENVC"/>
    <property type="match status" value="1"/>
</dbReference>
<dbReference type="RefSeq" id="WP_262308784.1">
    <property type="nucleotide sequence ID" value="NZ_CP106679.1"/>
</dbReference>
<dbReference type="PANTHER" id="PTHR21666">
    <property type="entry name" value="PEPTIDASE-RELATED"/>
    <property type="match status" value="1"/>
</dbReference>
<keyword evidence="1" id="KW-0732">Signal</keyword>
<evidence type="ECO:0000313" key="3">
    <source>
        <dbReference type="EMBL" id="UXP31345.1"/>
    </source>
</evidence>
<dbReference type="Pfam" id="PF01551">
    <property type="entry name" value="Peptidase_M23"/>
    <property type="match status" value="2"/>
</dbReference>
<dbReference type="CDD" id="cd12797">
    <property type="entry name" value="M23_peptidase"/>
    <property type="match status" value="1"/>
</dbReference>
<gene>
    <name evidence="3" type="ORF">N6H18_13400</name>
</gene>
<evidence type="ECO:0000259" key="2">
    <source>
        <dbReference type="Pfam" id="PF01551"/>
    </source>
</evidence>
<keyword evidence="4" id="KW-1185">Reference proteome</keyword>
<dbReference type="InterPro" id="IPR016047">
    <property type="entry name" value="M23ase_b-sheet_dom"/>
</dbReference>
<dbReference type="Proteomes" id="UP001065174">
    <property type="component" value="Chromosome"/>
</dbReference>
<dbReference type="InterPro" id="IPR011055">
    <property type="entry name" value="Dup_hybrid_motif"/>
</dbReference>
<organism evidence="3 4">
    <name type="scientific">Reichenbachiella agarivorans</name>
    <dbReference type="NCBI Taxonomy" id="2979464"/>
    <lineage>
        <taxon>Bacteria</taxon>
        <taxon>Pseudomonadati</taxon>
        <taxon>Bacteroidota</taxon>
        <taxon>Cytophagia</taxon>
        <taxon>Cytophagales</taxon>
        <taxon>Reichenbachiellaceae</taxon>
        <taxon>Reichenbachiella</taxon>
    </lineage>
</organism>
<accession>A0ABY6CMQ7</accession>
<dbReference type="Gene3D" id="2.70.70.10">
    <property type="entry name" value="Glucose Permease (Domain IIA)"/>
    <property type="match status" value="1"/>
</dbReference>
<name>A0ABY6CMQ7_9BACT</name>
<sequence>MRLNNFLVFLFIGFSFWSQAQGPKRGDFLFPVRPNQVNYLAGTMGELRSTHFHAGIDIKTSGTTGLPIYAAADGYVQRVSVSTTGYGNAIYLVHPHNNSVTVYAHLEYFSPEIAAYVREQQYEQESFEVNLFPKSDQFRFKQGDEIAKSGNTGSSSGPHLHFEIRDKLHKILDPLAFGFDEIKDKIPPTISKVAFVTMDAKARINGMFGRFEFNVIIDKSGNPVLDAPVSLYGKIGVEIYAYDMFNGAHNHNGIPRQTLSLDGDVVFQQDISSMEFYQQRNILVHTNYKASVQGSRRFNKLYVDEGNDLDIYRTNNMKGMFRIMDLQKHQLDIRLEDSYGNISQYRFVVNDTNGDIRKYQMAQSKKKPESDLYDNLLEVKADLTGHSYCEAQLFLKYGGGTTQMAYDVLNNGYYLWDLRKGLPDSVQVCDDTKRFDYATMIPSGRTFKYSGENIEILFPRESLFDTTYLRYKYTLGESGVLEVFDLNTAEVPLRKYIDVTLYPDFSYDPERASVYSVNSRGDLSYVGGEWDHHSINFKTRDLVRYTIATDNVPPRILELKTVPQRVQFKIDDDMSGIGEIRAELNGRWLLMNYDYKRKLIWSDEKSVIAGQFVLRVKDSAGNETVFERRY</sequence>
<feature type="signal peptide" evidence="1">
    <location>
        <begin position="1"/>
        <end position="20"/>
    </location>
</feature>
<evidence type="ECO:0000313" key="4">
    <source>
        <dbReference type="Proteomes" id="UP001065174"/>
    </source>
</evidence>
<reference evidence="3" key="1">
    <citation type="submission" date="2022-09" db="EMBL/GenBank/DDBJ databases">
        <title>Comparative genomics and taxonomic characterization of three novel marine species of genus Reichenbachiella exhibiting antioxidant and polysaccharide degradation activities.</title>
        <authorList>
            <person name="Muhammad N."/>
            <person name="Lee Y.-J."/>
            <person name="Ko J."/>
            <person name="Kim S.-G."/>
        </authorList>
    </citation>
    <scope>NUCLEOTIDE SEQUENCE</scope>
    <source>
        <strain evidence="3">BKB1-1</strain>
    </source>
</reference>
<dbReference type="EMBL" id="CP106679">
    <property type="protein sequence ID" value="UXP31345.1"/>
    <property type="molecule type" value="Genomic_DNA"/>
</dbReference>